<proteinExistence type="predicted"/>
<reference evidence="1 2" key="1">
    <citation type="journal article" date="2013" name="Int. J. Syst. Evol. Microbiol.">
        <title>Azospirillum humicireducens sp. nov., a nitrogen-fixing bacterium isolated from a microbial fuel cell.</title>
        <authorList>
            <person name="Zhou S."/>
            <person name="Han L."/>
            <person name="Wang Y."/>
            <person name="Yang G."/>
            <person name="Zhuang L."/>
            <person name="Hu P."/>
        </authorList>
    </citation>
    <scope>NUCLEOTIDE SEQUENCE [LARGE SCALE GENOMIC DNA]</scope>
    <source>
        <strain evidence="1 2">SgZ-5</strain>
    </source>
</reference>
<dbReference type="OrthoDB" id="674231at2"/>
<dbReference type="Proteomes" id="UP000077405">
    <property type="component" value="Chromosome"/>
</dbReference>
<evidence type="ECO:0000313" key="1">
    <source>
        <dbReference type="EMBL" id="AWB06353.1"/>
    </source>
</evidence>
<dbReference type="AlphaFoldDB" id="A0A2R4VPI5"/>
<evidence type="ECO:0000313" key="2">
    <source>
        <dbReference type="Proteomes" id="UP000077405"/>
    </source>
</evidence>
<gene>
    <name evidence="1" type="ORF">A6A40_14650</name>
</gene>
<protein>
    <recommendedName>
        <fullName evidence="3">HNH endonuclease</fullName>
    </recommendedName>
</protein>
<evidence type="ECO:0008006" key="3">
    <source>
        <dbReference type="Google" id="ProtNLM"/>
    </source>
</evidence>
<organism evidence="1 2">
    <name type="scientific">Azospirillum humicireducens</name>
    <dbReference type="NCBI Taxonomy" id="1226968"/>
    <lineage>
        <taxon>Bacteria</taxon>
        <taxon>Pseudomonadati</taxon>
        <taxon>Pseudomonadota</taxon>
        <taxon>Alphaproteobacteria</taxon>
        <taxon>Rhodospirillales</taxon>
        <taxon>Azospirillaceae</taxon>
        <taxon>Azospirillum</taxon>
    </lineage>
</organism>
<dbReference type="RefSeq" id="WP_108546628.1">
    <property type="nucleotide sequence ID" value="NZ_CP015285.1"/>
</dbReference>
<name>A0A2R4VPI5_9PROT</name>
<accession>A0A2R4VPI5</accession>
<dbReference type="KEGG" id="ahu:A6A40_14650"/>
<dbReference type="EMBL" id="CP015285">
    <property type="protein sequence ID" value="AWB06353.1"/>
    <property type="molecule type" value="Genomic_DNA"/>
</dbReference>
<sequence length="360" mass="41070">MNICYLTGKTLKAKRKDLQEDESESLEHIIPNALGGKLSSLRILSHKANQDLNDLIDKRFVKIFEGFCLRLEIEKDRKTTSSLRAVHDGYNVDVVLKNNRYYPRKPFFDPDKKAIYADSQKTGENYKTYLIKKGDISESEEVEIFDDISGEFKIGFSLDNSVFSKGIAKISAGFATFHGVPRDNIIDVIDIKNHMFHDKLLIAPSIPMNGIEAEFEEKVQKSHYYPVHGLVLYGSKEDRILYCYVELFSAFQWYVMLDSDYNGEDIHRTYTYSIIDGSEISLDDYIGSLLTGDEASSLLKTYKIISRQNFIELNRSSGTQKTKNYTFSKFNALSSFSNYVFITKKAKLIGLDLNSGNISV</sequence>
<keyword evidence="2" id="KW-1185">Reference proteome</keyword>